<evidence type="ECO:0000259" key="1">
    <source>
        <dbReference type="PROSITE" id="PS50234"/>
    </source>
</evidence>
<dbReference type="EMBL" id="KZ772684">
    <property type="protein sequence ID" value="PTQ46214.1"/>
    <property type="molecule type" value="Genomic_DNA"/>
</dbReference>
<organism evidence="2 3">
    <name type="scientific">Marchantia polymorpha</name>
    <name type="common">Common liverwort</name>
    <name type="synonym">Marchantia aquatica</name>
    <dbReference type="NCBI Taxonomy" id="3197"/>
    <lineage>
        <taxon>Eukaryota</taxon>
        <taxon>Viridiplantae</taxon>
        <taxon>Streptophyta</taxon>
        <taxon>Embryophyta</taxon>
        <taxon>Marchantiophyta</taxon>
        <taxon>Marchantiopsida</taxon>
        <taxon>Marchantiidae</taxon>
        <taxon>Marchantiales</taxon>
        <taxon>Marchantiaceae</taxon>
        <taxon>Marchantia</taxon>
    </lineage>
</organism>
<accession>A0A2R6XJC4</accession>
<sequence>MGATILPDSKGFELTIAVKMTSAITSMQSPSHAIVVGLGNHSPSTTPSKEEHDVCKGYVTLSQKDTALDKDFVLIVSSADIGQPQAIVETHPTLSNNQRAVLLSLIPKFYMARIRPEIVFIADRSGSMRQQIPQLRTALTVFLKSLPVGVKFNICSFGSTHSFLWPKSELYNQVNMDIALKHVQTFQADLGGTEMFPPMEDTLKRRYKDLQTEIIFLTDGSISRAEPLLDLVQRECAGGDVRVFSLGIGDSVSHALVEGLARAGRGYAQIVGNNDKLDVKVVRMLKAAIGLHIDGYKLSFSAGDCASPATTTKSEHDGDEAFEMVEREESSAPAPKADEAQLQPTVISLYDESASADAEIMQPTSTDVFGHLPALAVPTRIQTPHRIPPLYPFNRTTVYVLLSGSEPTPAVITVYGTTKSGIRLEQQVAVKDVGVGTTVHQLAAKKLLQELEEGGSYLHSGEFGVDPQSEPGRFVDVVEREGVRVGLTFGVAGKWTSFVAVEVKEPQFEPQQFESFCSTSFQKVSRAPRCRMSISSQYERADCSNCSLLERADVNSLLSSLSASLSCDAELAMVKDDSLRSELSALVKPASARSRWLRSSYSSYSMVASVGSDRAVSFGCRNSSGSQSDSERTQDSKESKPYQLLRLQAFDGSFPSGSGEWATEIIKAFDEWVQQQKQGLDSAALVALPREMLEKLVASAVAAAIFEVELNDSRGVWEMAVEKTDAWGVETAGEAVWNAVKAWASQQVVIAGKLKTNDFWATW</sequence>
<dbReference type="InterPro" id="IPR036465">
    <property type="entry name" value="vWFA_dom_sf"/>
</dbReference>
<protein>
    <recommendedName>
        <fullName evidence="1">VWFA domain-containing protein</fullName>
    </recommendedName>
</protein>
<dbReference type="OrthoDB" id="5968829at2759"/>
<dbReference type="PANTHER" id="PTHR45737">
    <property type="entry name" value="VON WILLEBRAND FACTOR A DOMAIN-CONTAINING PROTEIN 5A"/>
    <property type="match status" value="1"/>
</dbReference>
<evidence type="ECO:0000313" key="3">
    <source>
        <dbReference type="Proteomes" id="UP000244005"/>
    </source>
</evidence>
<evidence type="ECO:0000313" key="2">
    <source>
        <dbReference type="EMBL" id="PTQ46214.1"/>
    </source>
</evidence>
<dbReference type="PROSITE" id="PS50234">
    <property type="entry name" value="VWFA"/>
    <property type="match status" value="1"/>
</dbReference>
<reference evidence="3" key="1">
    <citation type="journal article" date="2017" name="Cell">
        <title>Insights into land plant evolution garnered from the Marchantia polymorpha genome.</title>
        <authorList>
            <person name="Bowman J.L."/>
            <person name="Kohchi T."/>
            <person name="Yamato K.T."/>
            <person name="Jenkins J."/>
            <person name="Shu S."/>
            <person name="Ishizaki K."/>
            <person name="Yamaoka S."/>
            <person name="Nishihama R."/>
            <person name="Nakamura Y."/>
            <person name="Berger F."/>
            <person name="Adam C."/>
            <person name="Aki S.S."/>
            <person name="Althoff F."/>
            <person name="Araki T."/>
            <person name="Arteaga-Vazquez M.A."/>
            <person name="Balasubrmanian S."/>
            <person name="Barry K."/>
            <person name="Bauer D."/>
            <person name="Boehm C.R."/>
            <person name="Briginshaw L."/>
            <person name="Caballero-Perez J."/>
            <person name="Catarino B."/>
            <person name="Chen F."/>
            <person name="Chiyoda S."/>
            <person name="Chovatia M."/>
            <person name="Davies K.M."/>
            <person name="Delmans M."/>
            <person name="Demura T."/>
            <person name="Dierschke T."/>
            <person name="Dolan L."/>
            <person name="Dorantes-Acosta A.E."/>
            <person name="Eklund D.M."/>
            <person name="Florent S.N."/>
            <person name="Flores-Sandoval E."/>
            <person name="Fujiyama A."/>
            <person name="Fukuzawa H."/>
            <person name="Galik B."/>
            <person name="Grimanelli D."/>
            <person name="Grimwood J."/>
            <person name="Grossniklaus U."/>
            <person name="Hamada T."/>
            <person name="Haseloff J."/>
            <person name="Hetherington A.J."/>
            <person name="Higo A."/>
            <person name="Hirakawa Y."/>
            <person name="Hundley H.N."/>
            <person name="Ikeda Y."/>
            <person name="Inoue K."/>
            <person name="Inoue S.I."/>
            <person name="Ishida S."/>
            <person name="Jia Q."/>
            <person name="Kakita M."/>
            <person name="Kanazawa T."/>
            <person name="Kawai Y."/>
            <person name="Kawashima T."/>
            <person name="Kennedy M."/>
            <person name="Kinose K."/>
            <person name="Kinoshita T."/>
            <person name="Kohara Y."/>
            <person name="Koide E."/>
            <person name="Komatsu K."/>
            <person name="Kopischke S."/>
            <person name="Kubo M."/>
            <person name="Kyozuka J."/>
            <person name="Lagercrantz U."/>
            <person name="Lin S.S."/>
            <person name="Lindquist E."/>
            <person name="Lipzen A.M."/>
            <person name="Lu C.W."/>
            <person name="De Luna E."/>
            <person name="Martienssen R.A."/>
            <person name="Minamino N."/>
            <person name="Mizutani M."/>
            <person name="Mizutani M."/>
            <person name="Mochizuki N."/>
            <person name="Monte I."/>
            <person name="Mosher R."/>
            <person name="Nagasaki H."/>
            <person name="Nakagami H."/>
            <person name="Naramoto S."/>
            <person name="Nishitani K."/>
            <person name="Ohtani M."/>
            <person name="Okamoto T."/>
            <person name="Okumura M."/>
            <person name="Phillips J."/>
            <person name="Pollak B."/>
            <person name="Reinders A."/>
            <person name="Rovekamp M."/>
            <person name="Sano R."/>
            <person name="Sawa S."/>
            <person name="Schmid M.W."/>
            <person name="Shirakawa M."/>
            <person name="Solano R."/>
            <person name="Spunde A."/>
            <person name="Suetsugu N."/>
            <person name="Sugano S."/>
            <person name="Sugiyama A."/>
            <person name="Sun R."/>
            <person name="Suzuki Y."/>
            <person name="Takenaka M."/>
            <person name="Takezawa D."/>
            <person name="Tomogane H."/>
            <person name="Tsuzuki M."/>
            <person name="Ueda T."/>
            <person name="Umeda M."/>
            <person name="Ward J.M."/>
            <person name="Watanabe Y."/>
            <person name="Yazaki K."/>
            <person name="Yokoyama R."/>
            <person name="Yoshitake Y."/>
            <person name="Yotsui I."/>
            <person name="Zachgo S."/>
            <person name="Schmutz J."/>
        </authorList>
    </citation>
    <scope>NUCLEOTIDE SEQUENCE [LARGE SCALE GENOMIC DNA]</scope>
    <source>
        <strain evidence="3">Tak-1</strain>
    </source>
</reference>
<dbReference type="SUPFAM" id="SSF53300">
    <property type="entry name" value="vWA-like"/>
    <property type="match status" value="1"/>
</dbReference>
<dbReference type="Gene3D" id="3.40.50.410">
    <property type="entry name" value="von Willebrand factor, type A domain"/>
    <property type="match status" value="1"/>
</dbReference>
<gene>
    <name evidence="2" type="ORF">MARPO_0012s0143</name>
</gene>
<dbReference type="Pfam" id="PF13768">
    <property type="entry name" value="VWA_3"/>
    <property type="match status" value="1"/>
</dbReference>
<dbReference type="InterPro" id="IPR002035">
    <property type="entry name" value="VWF_A"/>
</dbReference>
<dbReference type="SMART" id="SM00327">
    <property type="entry name" value="VWA"/>
    <property type="match status" value="1"/>
</dbReference>
<feature type="domain" description="VWFA" evidence="1">
    <location>
        <begin position="117"/>
        <end position="289"/>
    </location>
</feature>
<proteinExistence type="predicted"/>
<dbReference type="AlphaFoldDB" id="A0A2R6XJC4"/>
<dbReference type="Proteomes" id="UP000244005">
    <property type="component" value="Unassembled WGS sequence"/>
</dbReference>
<keyword evidence="3" id="KW-1185">Reference proteome</keyword>
<dbReference type="Gramene" id="Mp8g03530.2">
    <property type="protein sequence ID" value="Mp8g03530.2.cds1"/>
    <property type="gene ID" value="Mp8g03530"/>
</dbReference>
<dbReference type="PANTHER" id="PTHR45737:SF6">
    <property type="entry name" value="VON WILLEBRAND FACTOR A DOMAIN-CONTAINING PROTEIN 5A"/>
    <property type="match status" value="1"/>
</dbReference>
<name>A0A2R6XJC4_MARPO</name>